<reference evidence="2 3" key="1">
    <citation type="submission" date="2019-06" db="EMBL/GenBank/DDBJ databases">
        <title>Whole genome shotgun sequence of Cellulomonas uda NBRC 3747.</title>
        <authorList>
            <person name="Hosoyama A."/>
            <person name="Uohara A."/>
            <person name="Ohji S."/>
            <person name="Ichikawa N."/>
        </authorList>
    </citation>
    <scope>NUCLEOTIDE SEQUENCE [LARGE SCALE GENOMIC DNA]</scope>
    <source>
        <strain evidence="2 3">NBRC 3747</strain>
    </source>
</reference>
<evidence type="ECO:0000313" key="2">
    <source>
        <dbReference type="EMBL" id="GEA82699.1"/>
    </source>
</evidence>
<dbReference type="PANTHER" id="PTHR32305:SF17">
    <property type="entry name" value="TRNA NUCLEASE WAPA"/>
    <property type="match status" value="1"/>
</dbReference>
<proteinExistence type="predicted"/>
<organism evidence="2 3">
    <name type="scientific">Cellulomonas uda</name>
    <dbReference type="NCBI Taxonomy" id="1714"/>
    <lineage>
        <taxon>Bacteria</taxon>
        <taxon>Bacillati</taxon>
        <taxon>Actinomycetota</taxon>
        <taxon>Actinomycetes</taxon>
        <taxon>Micrococcales</taxon>
        <taxon>Cellulomonadaceae</taxon>
        <taxon>Cellulomonas</taxon>
    </lineage>
</organism>
<name>A0A4Y3KE46_CELUD</name>
<dbReference type="Proteomes" id="UP000315842">
    <property type="component" value="Unassembled WGS sequence"/>
</dbReference>
<dbReference type="EMBL" id="BJLP01000084">
    <property type="protein sequence ID" value="GEA82699.1"/>
    <property type="molecule type" value="Genomic_DNA"/>
</dbReference>
<dbReference type="InterPro" id="IPR022385">
    <property type="entry name" value="Rhs_assc_core"/>
</dbReference>
<dbReference type="RefSeq" id="WP_141322497.1">
    <property type="nucleotide sequence ID" value="NZ_BJLP01000084.1"/>
</dbReference>
<dbReference type="NCBIfam" id="TIGR03696">
    <property type="entry name" value="Rhs_assc_core"/>
    <property type="match status" value="1"/>
</dbReference>
<comment type="caution">
    <text evidence="2">The sequence shown here is derived from an EMBL/GenBank/DDBJ whole genome shotgun (WGS) entry which is preliminary data.</text>
</comment>
<protein>
    <submittedName>
        <fullName evidence="2">Uncharacterized protein</fullName>
    </submittedName>
</protein>
<dbReference type="Gene3D" id="2.180.10.10">
    <property type="entry name" value="RHS repeat-associated core"/>
    <property type="match status" value="1"/>
</dbReference>
<gene>
    <name evidence="2" type="ORF">CUD01_31430</name>
</gene>
<evidence type="ECO:0000256" key="1">
    <source>
        <dbReference type="SAM" id="MobiDB-lite"/>
    </source>
</evidence>
<feature type="compositionally biased region" description="Polar residues" evidence="1">
    <location>
        <begin position="170"/>
        <end position="191"/>
    </location>
</feature>
<feature type="region of interest" description="Disordered" evidence="1">
    <location>
        <begin position="169"/>
        <end position="191"/>
    </location>
</feature>
<accession>A0A4Y3KE46</accession>
<dbReference type="AlphaFoldDB" id="A0A4Y3KE46"/>
<dbReference type="PANTHER" id="PTHR32305">
    <property type="match status" value="1"/>
</dbReference>
<dbReference type="InterPro" id="IPR050708">
    <property type="entry name" value="T6SS_VgrG/RHS"/>
</dbReference>
<evidence type="ECO:0000313" key="3">
    <source>
        <dbReference type="Proteomes" id="UP000315842"/>
    </source>
</evidence>
<keyword evidence="3" id="KW-1185">Reference proteome</keyword>
<sequence length="191" mass="19840">MQTPSGATTYSWDAEGELRGVQGTSGSSVSSVYDASGERLTRTDASGTTVYLPGGQEFTVAASGKVSVTRLYSFAGSTVAIRTGRGLAGVSSLVCDPHGTPLASVPNAERGEGKVVRAYTDPFGGARDGSLLTLASDRQFLGKTRDHASGLTLLGARYYDEATGTFVSVDPSSTPNNRRSSTPTCTRVTTR</sequence>